<evidence type="ECO:0000256" key="1">
    <source>
        <dbReference type="SAM" id="MobiDB-lite"/>
    </source>
</evidence>
<name>A0AA39UUI8_9AGAR</name>
<dbReference type="EMBL" id="JAUEPU010000012">
    <property type="protein sequence ID" value="KAK0497924.1"/>
    <property type="molecule type" value="Genomic_DNA"/>
</dbReference>
<keyword evidence="2" id="KW-1133">Transmembrane helix</keyword>
<evidence type="ECO:0000256" key="2">
    <source>
        <dbReference type="SAM" id="Phobius"/>
    </source>
</evidence>
<comment type="caution">
    <text evidence="3">The sequence shown here is derived from an EMBL/GenBank/DDBJ whole genome shotgun (WGS) entry which is preliminary data.</text>
</comment>
<evidence type="ECO:0000313" key="3">
    <source>
        <dbReference type="EMBL" id="KAK0497924.1"/>
    </source>
</evidence>
<proteinExistence type="predicted"/>
<evidence type="ECO:0000313" key="4">
    <source>
        <dbReference type="Proteomes" id="UP001175228"/>
    </source>
</evidence>
<organism evidence="3 4">
    <name type="scientific">Armillaria luteobubalina</name>
    <dbReference type="NCBI Taxonomy" id="153913"/>
    <lineage>
        <taxon>Eukaryota</taxon>
        <taxon>Fungi</taxon>
        <taxon>Dikarya</taxon>
        <taxon>Basidiomycota</taxon>
        <taxon>Agaricomycotina</taxon>
        <taxon>Agaricomycetes</taxon>
        <taxon>Agaricomycetidae</taxon>
        <taxon>Agaricales</taxon>
        <taxon>Marasmiineae</taxon>
        <taxon>Physalacriaceae</taxon>
        <taxon>Armillaria</taxon>
    </lineage>
</organism>
<sequence length="135" mass="14971">MSANENDAFLDGSDPTKYSSQHNLISKSERTPVLRTSHRLFIVQALHALLLFLTLIILVVGIFHWEHNVYIDSSQAGNVASYITLGFQIFFTVSVISLSVLSRAFAVDEAIRHRSYPLCLPSLFTGLSFSSPNIG</sequence>
<feature type="transmembrane region" description="Helical" evidence="2">
    <location>
        <begin position="85"/>
        <end position="106"/>
    </location>
</feature>
<dbReference type="Proteomes" id="UP001175228">
    <property type="component" value="Unassembled WGS sequence"/>
</dbReference>
<protein>
    <submittedName>
        <fullName evidence="3">Uncharacterized protein</fullName>
    </submittedName>
</protein>
<keyword evidence="4" id="KW-1185">Reference proteome</keyword>
<reference evidence="3" key="1">
    <citation type="submission" date="2023-06" db="EMBL/GenBank/DDBJ databases">
        <authorList>
            <consortium name="Lawrence Berkeley National Laboratory"/>
            <person name="Ahrendt S."/>
            <person name="Sahu N."/>
            <person name="Indic B."/>
            <person name="Wong-Bajracharya J."/>
            <person name="Merenyi Z."/>
            <person name="Ke H.-M."/>
            <person name="Monk M."/>
            <person name="Kocsube S."/>
            <person name="Drula E."/>
            <person name="Lipzen A."/>
            <person name="Balint B."/>
            <person name="Henrissat B."/>
            <person name="Andreopoulos B."/>
            <person name="Martin F.M."/>
            <person name="Harder C.B."/>
            <person name="Rigling D."/>
            <person name="Ford K.L."/>
            <person name="Foster G.D."/>
            <person name="Pangilinan J."/>
            <person name="Papanicolaou A."/>
            <person name="Barry K."/>
            <person name="LaButti K."/>
            <person name="Viragh M."/>
            <person name="Koriabine M."/>
            <person name="Yan M."/>
            <person name="Riley R."/>
            <person name="Champramary S."/>
            <person name="Plett K.L."/>
            <person name="Tsai I.J."/>
            <person name="Slot J."/>
            <person name="Sipos G."/>
            <person name="Plett J."/>
            <person name="Nagy L.G."/>
            <person name="Grigoriev I.V."/>
        </authorList>
    </citation>
    <scope>NUCLEOTIDE SEQUENCE</scope>
    <source>
        <strain evidence="3">HWK02</strain>
    </source>
</reference>
<accession>A0AA39UUI8</accession>
<keyword evidence="2" id="KW-0472">Membrane</keyword>
<feature type="transmembrane region" description="Helical" evidence="2">
    <location>
        <begin position="40"/>
        <end position="65"/>
    </location>
</feature>
<dbReference type="AlphaFoldDB" id="A0AA39UUI8"/>
<gene>
    <name evidence="3" type="ORF">EDD18DRAFT_124884</name>
</gene>
<feature type="region of interest" description="Disordered" evidence="1">
    <location>
        <begin position="1"/>
        <end position="22"/>
    </location>
</feature>
<keyword evidence="2" id="KW-0812">Transmembrane</keyword>